<evidence type="ECO:0000259" key="1">
    <source>
        <dbReference type="Pfam" id="PF13843"/>
    </source>
</evidence>
<dbReference type="InterPro" id="IPR029526">
    <property type="entry name" value="PGBD"/>
</dbReference>
<reference evidence="2" key="1">
    <citation type="submission" date="2023-03" db="EMBL/GenBank/DDBJ databases">
        <authorList>
            <person name="Steffen K."/>
            <person name="Cardenas P."/>
        </authorList>
    </citation>
    <scope>NUCLEOTIDE SEQUENCE</scope>
</reference>
<feature type="domain" description="PiggyBac transposable element-derived protein" evidence="1">
    <location>
        <begin position="2"/>
        <end position="108"/>
    </location>
</feature>
<dbReference type="Pfam" id="PF13843">
    <property type="entry name" value="DDE_Tnp_1_7"/>
    <property type="match status" value="1"/>
</dbReference>
<proteinExistence type="predicted"/>
<accession>A0AA35T3Y1</accession>
<protein>
    <submittedName>
        <fullName evidence="2">Chimeric ERCC6-PGBD3 protein</fullName>
    </submittedName>
</protein>
<organism evidence="2 3">
    <name type="scientific">Geodia barretti</name>
    <name type="common">Barrett's horny sponge</name>
    <dbReference type="NCBI Taxonomy" id="519541"/>
    <lineage>
        <taxon>Eukaryota</taxon>
        <taxon>Metazoa</taxon>
        <taxon>Porifera</taxon>
        <taxon>Demospongiae</taxon>
        <taxon>Heteroscleromorpha</taxon>
        <taxon>Tetractinellida</taxon>
        <taxon>Astrophorina</taxon>
        <taxon>Geodiidae</taxon>
        <taxon>Geodia</taxon>
    </lineage>
</organism>
<evidence type="ECO:0000313" key="2">
    <source>
        <dbReference type="EMBL" id="CAI8040819.1"/>
    </source>
</evidence>
<dbReference type="PANTHER" id="PTHR46599:SF2">
    <property type="entry name" value="PIGGYBAC TRANSPOSABLE ELEMENT-DERIVED PROTEIN 4-LIKE"/>
    <property type="match status" value="1"/>
</dbReference>
<gene>
    <name evidence="2" type="ORF">GBAR_LOCUS22697</name>
</gene>
<comment type="caution">
    <text evidence="2">The sequence shown here is derived from an EMBL/GenBank/DDBJ whole genome shotgun (WGS) entry which is preliminary data.</text>
</comment>
<dbReference type="AlphaFoldDB" id="A0AA35T3Y1"/>
<sequence>MKTKCRENYNPHPQNSVDEAMIGYKGRSYMLQYMPMKPTKRGFKVWVRADAVNDYFCDFEVYAGRAVDGDTTTEFGLGERVVLELTECLRGGHYQIYCDNYFSTCRLFD</sequence>
<dbReference type="PANTHER" id="PTHR46599">
    <property type="entry name" value="PIGGYBAC TRANSPOSABLE ELEMENT-DERIVED PROTEIN 4"/>
    <property type="match status" value="1"/>
</dbReference>
<dbReference type="EMBL" id="CASHTH010003138">
    <property type="protein sequence ID" value="CAI8040819.1"/>
    <property type="molecule type" value="Genomic_DNA"/>
</dbReference>
<dbReference type="Proteomes" id="UP001174909">
    <property type="component" value="Unassembled WGS sequence"/>
</dbReference>
<evidence type="ECO:0000313" key="3">
    <source>
        <dbReference type="Proteomes" id="UP001174909"/>
    </source>
</evidence>
<feature type="non-terminal residue" evidence="2">
    <location>
        <position position="1"/>
    </location>
</feature>
<keyword evidence="3" id="KW-1185">Reference proteome</keyword>
<name>A0AA35T3Y1_GEOBA</name>